<keyword evidence="2" id="KW-0812">Transmembrane</keyword>
<feature type="compositionally biased region" description="Basic and acidic residues" evidence="1">
    <location>
        <begin position="156"/>
        <end position="181"/>
    </location>
</feature>
<keyword evidence="4" id="KW-1185">Reference proteome</keyword>
<dbReference type="Proteomes" id="UP000279259">
    <property type="component" value="Unassembled WGS sequence"/>
</dbReference>
<dbReference type="AlphaFoldDB" id="A0A427YCR3"/>
<dbReference type="EMBL" id="RSCD01000016">
    <property type="protein sequence ID" value="RSH88747.1"/>
    <property type="molecule type" value="Genomic_DNA"/>
</dbReference>
<keyword evidence="2" id="KW-0472">Membrane</keyword>
<feature type="transmembrane region" description="Helical" evidence="2">
    <location>
        <begin position="103"/>
        <end position="122"/>
    </location>
</feature>
<comment type="caution">
    <text evidence="3">The sequence shown here is derived from an EMBL/GenBank/DDBJ whole genome shotgun (WGS) entry which is preliminary data.</text>
</comment>
<organism evidence="3 4">
    <name type="scientific">Saitozyma podzolica</name>
    <dbReference type="NCBI Taxonomy" id="1890683"/>
    <lineage>
        <taxon>Eukaryota</taxon>
        <taxon>Fungi</taxon>
        <taxon>Dikarya</taxon>
        <taxon>Basidiomycota</taxon>
        <taxon>Agaricomycotina</taxon>
        <taxon>Tremellomycetes</taxon>
        <taxon>Tremellales</taxon>
        <taxon>Trimorphomycetaceae</taxon>
        <taxon>Saitozyma</taxon>
    </lineage>
</organism>
<keyword evidence="2" id="KW-1133">Transmembrane helix</keyword>
<evidence type="ECO:0000313" key="3">
    <source>
        <dbReference type="EMBL" id="RSH88747.1"/>
    </source>
</evidence>
<reference evidence="3 4" key="1">
    <citation type="submission" date="2018-11" db="EMBL/GenBank/DDBJ databases">
        <title>Genome sequence of Saitozyma podzolica DSM 27192.</title>
        <authorList>
            <person name="Aliyu H."/>
            <person name="Gorte O."/>
            <person name="Ochsenreither K."/>
        </authorList>
    </citation>
    <scope>NUCLEOTIDE SEQUENCE [LARGE SCALE GENOMIC DNA]</scope>
    <source>
        <strain evidence="3 4">DSM 27192</strain>
    </source>
</reference>
<gene>
    <name evidence="3" type="ORF">EHS25_002975</name>
</gene>
<protein>
    <submittedName>
        <fullName evidence="3">Uncharacterized protein</fullName>
    </submittedName>
</protein>
<accession>A0A427YCR3</accession>
<sequence length="181" mass="19515">MSPFSCVPWQALFPRPWAAVAWVAFGIFPLFCLQAFASPKQFRGGGSPHHRHTPTHHQTDVVADYASNTNYANWIQRCGRAWTAGLLASGFEVLTGTARKEHCGLLFLVAGVELIIILGIVLDNAQTESVSASASAHEQGGVSKEKAASDQQGVASKEKEVAADQRGVASKEKEKEKPKSQ</sequence>
<name>A0A427YCR3_9TREE</name>
<feature type="region of interest" description="Disordered" evidence="1">
    <location>
        <begin position="133"/>
        <end position="181"/>
    </location>
</feature>
<proteinExistence type="predicted"/>
<dbReference type="OrthoDB" id="10528232at2759"/>
<evidence type="ECO:0000256" key="1">
    <source>
        <dbReference type="SAM" id="MobiDB-lite"/>
    </source>
</evidence>
<feature type="transmembrane region" description="Helical" evidence="2">
    <location>
        <begin position="17"/>
        <end position="37"/>
    </location>
</feature>
<evidence type="ECO:0000256" key="2">
    <source>
        <dbReference type="SAM" id="Phobius"/>
    </source>
</evidence>
<evidence type="ECO:0000313" key="4">
    <source>
        <dbReference type="Proteomes" id="UP000279259"/>
    </source>
</evidence>